<proteinExistence type="predicted"/>
<dbReference type="GO" id="GO:0006508">
    <property type="term" value="P:proteolysis"/>
    <property type="evidence" value="ECO:0007669"/>
    <property type="project" value="InterPro"/>
</dbReference>
<evidence type="ECO:0000256" key="2">
    <source>
        <dbReference type="ARBA" id="ARBA00022825"/>
    </source>
</evidence>
<name>D6TFJ7_KTERA</name>
<dbReference type="GO" id="GO:0004252">
    <property type="term" value="F:serine-type endopeptidase activity"/>
    <property type="evidence" value="ECO:0007669"/>
    <property type="project" value="TreeGrafter"/>
</dbReference>
<dbReference type="PANTHER" id="PTHR42776">
    <property type="entry name" value="SERINE PEPTIDASE S9 FAMILY MEMBER"/>
    <property type="match status" value="1"/>
</dbReference>
<evidence type="ECO:0000313" key="6">
    <source>
        <dbReference type="EMBL" id="EFH88677.1"/>
    </source>
</evidence>
<dbReference type="Pfam" id="PF00326">
    <property type="entry name" value="Peptidase_S9"/>
    <property type="match status" value="1"/>
</dbReference>
<feature type="domain" description="Peptidase S9 prolyl oligopeptidase catalytic" evidence="4">
    <location>
        <begin position="604"/>
        <end position="806"/>
    </location>
</feature>
<dbReference type="Pfam" id="PF00930">
    <property type="entry name" value="DPPIV_N"/>
    <property type="match status" value="1"/>
</dbReference>
<dbReference type="InterPro" id="IPR011042">
    <property type="entry name" value="6-blade_b-propeller_TolB-like"/>
</dbReference>
<dbReference type="OrthoDB" id="108903at2"/>
<evidence type="ECO:0000313" key="7">
    <source>
        <dbReference type="Proteomes" id="UP000004508"/>
    </source>
</evidence>
<dbReference type="STRING" id="485913.Krac_10161"/>
<reference evidence="6 7" key="1">
    <citation type="journal article" date="2011" name="Stand. Genomic Sci.">
        <title>Non-contiguous finished genome sequence and contextual data of the filamentous soil bacterium Ktedonobacter racemifer type strain (SOSP1-21).</title>
        <authorList>
            <person name="Chang Y.J."/>
            <person name="Land M."/>
            <person name="Hauser L."/>
            <person name="Chertkov O."/>
            <person name="Del Rio T.G."/>
            <person name="Nolan M."/>
            <person name="Copeland A."/>
            <person name="Tice H."/>
            <person name="Cheng J.F."/>
            <person name="Lucas S."/>
            <person name="Han C."/>
            <person name="Goodwin L."/>
            <person name="Pitluck S."/>
            <person name="Ivanova N."/>
            <person name="Ovchinikova G."/>
            <person name="Pati A."/>
            <person name="Chen A."/>
            <person name="Palaniappan K."/>
            <person name="Mavromatis K."/>
            <person name="Liolios K."/>
            <person name="Brettin T."/>
            <person name="Fiebig A."/>
            <person name="Rohde M."/>
            <person name="Abt B."/>
            <person name="Goker M."/>
            <person name="Detter J.C."/>
            <person name="Woyke T."/>
            <person name="Bristow J."/>
            <person name="Eisen J.A."/>
            <person name="Markowitz V."/>
            <person name="Hugenholtz P."/>
            <person name="Kyrpides N.C."/>
            <person name="Klenk H.P."/>
            <person name="Lapidus A."/>
        </authorList>
    </citation>
    <scope>NUCLEOTIDE SEQUENCE [LARGE SCALE GENOMIC DNA]</scope>
    <source>
        <strain evidence="7">DSM 44963</strain>
    </source>
</reference>
<keyword evidence="2" id="KW-0720">Serine protease</keyword>
<organism evidence="6 7">
    <name type="scientific">Ktedonobacter racemifer DSM 44963</name>
    <dbReference type="NCBI Taxonomy" id="485913"/>
    <lineage>
        <taxon>Bacteria</taxon>
        <taxon>Bacillati</taxon>
        <taxon>Chloroflexota</taxon>
        <taxon>Ktedonobacteria</taxon>
        <taxon>Ktedonobacterales</taxon>
        <taxon>Ktedonobacteraceae</taxon>
        <taxon>Ktedonobacter</taxon>
    </lineage>
</organism>
<evidence type="ECO:0000259" key="5">
    <source>
        <dbReference type="Pfam" id="PF00930"/>
    </source>
</evidence>
<dbReference type="Proteomes" id="UP000004508">
    <property type="component" value="Unassembled WGS sequence"/>
</dbReference>
<comment type="caution">
    <text evidence="6">The sequence shown here is derived from an EMBL/GenBank/DDBJ whole genome shotgun (WGS) entry which is preliminary data.</text>
</comment>
<sequence length="808" mass="88889">MAENTEHTTPRPMQASDDQTSPGGQTRNAEQEHPIPGEPNIDEATIHPLGDSTVPERPANENAASSTRDDVAEAAANTIDNPTEPTTDVDLPLELEEKQTQPGAAAISPTIHPEEDRESAVTVPPILRASEETPATVSVPVEAFTPAPKEQPAPTIPALPFMSIEDLAQLRVVGEPQISPDGKRIAFSVLQCDTETNSTSSAIWIVESRGGKTQSPWQVSSGTQHDYAPRWSPDGRYLSFLSDREGTPQIYLLPLRGGEARQLSNLPLGVSEYSWRPDGAILLAHSAWKAADEQGSGQGEETSYVVMRLASHWDGAGYKHGRHEQLWLLGLDGTTTRLTSEPVDLTQVCWSPDGSEIVFSANRRADPDLSVSAALWVLTLATGQLRRLTPEEELAQMPSWSPDGRSIAYLRSPDQTEASNISPWIVAANGQETPRPAATGAEDINSQMWIIDELRTDYLVAPQWSPDGQALLVPGQTHGQIHLYRINPTKNTIEQLTRGNGRYLSPQLSRDGQTIALVRADWFTPGDVWGMDGNGENLRKLTSVNDALLRQRQLLRPKKVTWKGGDGTTEIEGWLYLPTIEQGRRAPLILAPHGGPSLAWGDSYVHEFQVLAGRGYAVLAPNPRGSAGYGEDFCRAVLNDWGGADYADLMAGVDAMIANEPVDGERLGIGGISYGGYMTNWAITQTERFKAAVSRNGISDITHASMLSDQALWFNLSLTSPELQRERSPLTYVERITTPLLLLHAENDLRCPTSESIQLFVQLRKRKQMVQLVRYPNTSHLMDWPAVGTPRQRLDRLRRTIAWFEHFL</sequence>
<dbReference type="Pfam" id="PF07676">
    <property type="entry name" value="PD40"/>
    <property type="match status" value="2"/>
</dbReference>
<dbReference type="PANTHER" id="PTHR42776:SF27">
    <property type="entry name" value="DIPEPTIDYL PEPTIDASE FAMILY MEMBER 6"/>
    <property type="match status" value="1"/>
</dbReference>
<feature type="region of interest" description="Disordered" evidence="3">
    <location>
        <begin position="1"/>
        <end position="88"/>
    </location>
</feature>
<evidence type="ECO:0000259" key="4">
    <source>
        <dbReference type="Pfam" id="PF00326"/>
    </source>
</evidence>
<evidence type="ECO:0000256" key="3">
    <source>
        <dbReference type="SAM" id="MobiDB-lite"/>
    </source>
</evidence>
<dbReference type="InterPro" id="IPR029058">
    <property type="entry name" value="AB_hydrolase_fold"/>
</dbReference>
<protein>
    <submittedName>
        <fullName evidence="6">Peptidase S9 prolyl oligopeptidase active site domain protein</fullName>
    </submittedName>
</protein>
<keyword evidence="1" id="KW-0378">Hydrolase</keyword>
<gene>
    <name evidence="6" type="ORF">Krac_10161</name>
</gene>
<accession>D6TFJ7</accession>
<dbReference type="MEROPS" id="S09.071"/>
<feature type="region of interest" description="Disordered" evidence="3">
    <location>
        <begin position="99"/>
        <end position="118"/>
    </location>
</feature>
<dbReference type="SUPFAM" id="SSF53474">
    <property type="entry name" value="alpha/beta-Hydrolases"/>
    <property type="match status" value="1"/>
</dbReference>
<evidence type="ECO:0000256" key="1">
    <source>
        <dbReference type="ARBA" id="ARBA00022801"/>
    </source>
</evidence>
<dbReference type="SUPFAM" id="SSF82171">
    <property type="entry name" value="DPP6 N-terminal domain-like"/>
    <property type="match status" value="1"/>
</dbReference>
<feature type="domain" description="Dipeptidylpeptidase IV N-terminal" evidence="5">
    <location>
        <begin position="351"/>
        <end position="471"/>
    </location>
</feature>
<dbReference type="RefSeq" id="WP_007904794.1">
    <property type="nucleotide sequence ID" value="NZ_ADVG01000001.1"/>
</dbReference>
<dbReference type="InParanoid" id="D6TFJ7"/>
<dbReference type="InterPro" id="IPR011659">
    <property type="entry name" value="WD40"/>
</dbReference>
<keyword evidence="2" id="KW-0645">Protease</keyword>
<dbReference type="AlphaFoldDB" id="D6TFJ7"/>
<dbReference type="InterPro" id="IPR002469">
    <property type="entry name" value="Peptidase_S9B_N"/>
</dbReference>
<dbReference type="InterPro" id="IPR001375">
    <property type="entry name" value="Peptidase_S9_cat"/>
</dbReference>
<dbReference type="Gene3D" id="3.40.50.1820">
    <property type="entry name" value="alpha/beta hydrolase"/>
    <property type="match status" value="1"/>
</dbReference>
<dbReference type="eggNOG" id="COG1506">
    <property type="taxonomic scope" value="Bacteria"/>
</dbReference>
<dbReference type="EMBL" id="ADVG01000001">
    <property type="protein sequence ID" value="EFH88677.1"/>
    <property type="molecule type" value="Genomic_DNA"/>
</dbReference>
<dbReference type="Gene3D" id="2.120.10.30">
    <property type="entry name" value="TolB, C-terminal domain"/>
    <property type="match status" value="3"/>
</dbReference>
<keyword evidence="7" id="KW-1185">Reference proteome</keyword>
<feature type="compositionally biased region" description="Polar residues" evidence="3">
    <location>
        <begin position="16"/>
        <end position="28"/>
    </location>
</feature>